<evidence type="ECO:0000313" key="1">
    <source>
        <dbReference type="EMBL" id="OHA03579.1"/>
    </source>
</evidence>
<protein>
    <submittedName>
        <fullName evidence="1">Uncharacterized protein</fullName>
    </submittedName>
</protein>
<proteinExistence type="predicted"/>
<accession>A0A1G2KYT1</accession>
<evidence type="ECO:0000313" key="2">
    <source>
        <dbReference type="Proteomes" id="UP000178510"/>
    </source>
</evidence>
<dbReference type="STRING" id="1802274.A3J58_00360"/>
<sequence length="92" mass="10499">MPTLTIPKKLLKKDADLVVIPRKEYEALIRGKNGYKKTTVVKRSPSFRVAKKDEPFYDALDQELTDALRDVDNGNVYGPFDSVEKLRKSLES</sequence>
<dbReference type="AlphaFoldDB" id="A0A1G2KYT1"/>
<comment type="caution">
    <text evidence="1">The sequence shown here is derived from an EMBL/GenBank/DDBJ whole genome shotgun (WGS) entry which is preliminary data.</text>
</comment>
<gene>
    <name evidence="1" type="ORF">A3J58_00360</name>
</gene>
<reference evidence="1 2" key="1">
    <citation type="journal article" date="2016" name="Nat. Commun.">
        <title>Thousands of microbial genomes shed light on interconnected biogeochemical processes in an aquifer system.</title>
        <authorList>
            <person name="Anantharaman K."/>
            <person name="Brown C.T."/>
            <person name="Hug L.A."/>
            <person name="Sharon I."/>
            <person name="Castelle C.J."/>
            <person name="Probst A.J."/>
            <person name="Thomas B.C."/>
            <person name="Singh A."/>
            <person name="Wilkins M.J."/>
            <person name="Karaoz U."/>
            <person name="Brodie E.L."/>
            <person name="Williams K.H."/>
            <person name="Hubbard S.S."/>
            <person name="Banfield J.F."/>
        </authorList>
    </citation>
    <scope>NUCLEOTIDE SEQUENCE [LARGE SCALE GENOMIC DNA]</scope>
</reference>
<name>A0A1G2KYT1_9BACT</name>
<dbReference type="Proteomes" id="UP000178510">
    <property type="component" value="Unassembled WGS sequence"/>
</dbReference>
<dbReference type="EMBL" id="MHQM01000023">
    <property type="protein sequence ID" value="OHA03579.1"/>
    <property type="molecule type" value="Genomic_DNA"/>
</dbReference>
<organism evidence="1 2">
    <name type="scientific">Candidatus Sungbacteria bacterium RIFCSPHIGHO2_02_FULL_52_23</name>
    <dbReference type="NCBI Taxonomy" id="1802274"/>
    <lineage>
        <taxon>Bacteria</taxon>
        <taxon>Candidatus Sungiibacteriota</taxon>
    </lineage>
</organism>